<name>W7TLA9_9STRA</name>
<dbReference type="GO" id="GO:0005524">
    <property type="term" value="F:ATP binding"/>
    <property type="evidence" value="ECO:0007669"/>
    <property type="project" value="InterPro"/>
</dbReference>
<dbReference type="PANTHER" id="PTHR43493">
    <property type="entry name" value="DNA GYRASE/TOPOISOMERASE SUBUNIT A"/>
    <property type="match status" value="1"/>
</dbReference>
<dbReference type="InterPro" id="IPR035516">
    <property type="entry name" value="Gyrase/topoIV_suA_C"/>
</dbReference>
<dbReference type="FunFam" id="3.30.1360.40:FF:000002">
    <property type="entry name" value="DNA gyrase subunit A"/>
    <property type="match status" value="1"/>
</dbReference>
<dbReference type="Gene3D" id="2.120.10.90">
    <property type="entry name" value="DNA gyrase/topoisomerase IV, subunit A, C-terminal"/>
    <property type="match status" value="1"/>
</dbReference>
<sequence length="1001" mass="108979">MFAASVSAVLKSARRGGRFGFHLQPWPPSFVPTLALNPRPVPERGSRWTLQAARGLSKFSRDGGGGARSMRNKKTRLSVKLSSRQGDGSDDDGIPREPEILRDFGGGNGEKMGGESQSISAAGGDSGYGDKVLPTELNLELSSSFMQYAMSTILGRALPDARDGLKPVHRRILFAMHVLNLQPESSYRKCARVVGEVLGKYHPHGDASVYDALVRMAQDFVMSAPLVAGHGNFGSVDDDPAAAMRYTECKLSLLARDALLKDINLDTVDFAPNFDGNEVEPLVLPARVPMLLLNGATGIAVGMATNVPPHNLGEVLDGTLALIEDPSLSDDKLLRLIPAPDFPTGGDIMGLEGPRKLYTNGSGSIVMRAKTHMETIPMGGGRQVRNAIVVTELPYQVNKASLLEKIADMVNEKKMEGISDLRDESDREGIRVVIELKRDAMPSVVENNLFKKTALQSSFPGNFLALANDGRQPQRLTLRESLQSFIDFRFKTIRRRTQHELSKLESRDHVVEGLIRALDRIDDVVELVRRAKDTAAAKATLMGSQYDMSEAQAQAILALTLGRLTALEDAKLRAEREQLRGQIEDFQAMMRQDEKVFDVMKQELREIRAKHAVPRRSSIRAHAGALTELDLLANDRSVMMVTEAGYIKRMPLDDFEQQRRGTRGKAGARMSQDDLVNHFFACNDHDHVVFISEKGVAFGIRAFQVPVASRVSKGVPLPQVLPLSSDDHVSSVIPLGESFQADEFLVLLTKQGFIKKTPVDAFKKLTSRGLIAISLGEGDTLGWARRCTDQDDILISTRKGYSMRFASADLKPTGRTSRGCSAIKLRKTDEMVDITVLRPDAAVDVDGPGDCGSGSNGQYLLAVTTAGYGKRVSADSFKVQRRGGMGVIAIKFKAGSGDSLACMRACSDDYEVVLSTQKGTIVRQRVAAIALQSRTATGVRVQRLDEGNIIKSVAMLPADSDDDDEDGSLANKADAVMKDLRYENEAAVVMSIGSQTGVVDA</sequence>
<evidence type="ECO:0000256" key="6">
    <source>
        <dbReference type="ARBA" id="ARBA00023235"/>
    </source>
</evidence>
<feature type="compositionally biased region" description="Basic and acidic residues" evidence="9">
    <location>
        <begin position="93"/>
        <end position="102"/>
    </location>
</feature>
<keyword evidence="12" id="KW-1185">Reference proteome</keyword>
<dbReference type="Pfam" id="PF03989">
    <property type="entry name" value="DNA_gyraseA_C"/>
    <property type="match status" value="6"/>
</dbReference>
<evidence type="ECO:0000259" key="10">
    <source>
        <dbReference type="PROSITE" id="PS52040"/>
    </source>
</evidence>
<evidence type="ECO:0000256" key="1">
    <source>
        <dbReference type="ARBA" id="ARBA00000185"/>
    </source>
</evidence>
<dbReference type="NCBIfam" id="TIGR01063">
    <property type="entry name" value="gyrA"/>
    <property type="match status" value="1"/>
</dbReference>
<comment type="caution">
    <text evidence="11">The sequence shown here is derived from an EMBL/GenBank/DDBJ whole genome shotgun (WGS) entry which is preliminary data.</text>
</comment>
<dbReference type="GO" id="GO:0003918">
    <property type="term" value="F:DNA topoisomerase type II (double strand cut, ATP-hydrolyzing) activity"/>
    <property type="evidence" value="ECO:0007669"/>
    <property type="project" value="UniProtKB-EC"/>
</dbReference>
<dbReference type="AlphaFoldDB" id="W7TLA9"/>
<keyword evidence="5 7" id="KW-0238">DNA-binding</keyword>
<dbReference type="SUPFAM" id="SSF101904">
    <property type="entry name" value="GyrA/ParC C-terminal domain-like"/>
    <property type="match status" value="1"/>
</dbReference>
<evidence type="ECO:0000256" key="2">
    <source>
        <dbReference type="ARBA" id="ARBA00008263"/>
    </source>
</evidence>
<dbReference type="PANTHER" id="PTHR43493:SF5">
    <property type="entry name" value="DNA GYRASE SUBUNIT A, CHLOROPLASTIC_MITOCHONDRIAL"/>
    <property type="match status" value="1"/>
</dbReference>
<dbReference type="InterPro" id="IPR002205">
    <property type="entry name" value="Topo_IIA_dom_A"/>
</dbReference>
<dbReference type="EMBL" id="AZIL01001306">
    <property type="protein sequence ID" value="EWM24288.1"/>
    <property type="molecule type" value="Genomic_DNA"/>
</dbReference>
<keyword evidence="6 7" id="KW-0413">Isomerase</keyword>
<dbReference type="PROSITE" id="PS52040">
    <property type="entry name" value="TOPO_IIA"/>
    <property type="match status" value="1"/>
</dbReference>
<dbReference type="Gene3D" id="3.90.199.10">
    <property type="entry name" value="Topoisomerase II, domain 5"/>
    <property type="match status" value="1"/>
</dbReference>
<dbReference type="Gene3D" id="3.30.1360.40">
    <property type="match status" value="1"/>
</dbReference>
<feature type="active site" description="O-(5'-phospho-DNA)-tyrosine intermediate" evidence="7">
    <location>
        <position position="246"/>
    </location>
</feature>
<dbReference type="GO" id="GO:0003677">
    <property type="term" value="F:DNA binding"/>
    <property type="evidence" value="ECO:0007669"/>
    <property type="project" value="UniProtKB-UniRule"/>
</dbReference>
<dbReference type="InterPro" id="IPR013757">
    <property type="entry name" value="Topo_IIA_A_a_sf"/>
</dbReference>
<keyword evidence="4 7" id="KW-0799">Topoisomerase</keyword>
<evidence type="ECO:0000256" key="9">
    <source>
        <dbReference type="SAM" id="MobiDB-lite"/>
    </source>
</evidence>
<dbReference type="GO" id="GO:0009330">
    <property type="term" value="C:DNA topoisomerase type II (double strand cut, ATP-hydrolyzing) complex"/>
    <property type="evidence" value="ECO:0007669"/>
    <property type="project" value="TreeGrafter"/>
</dbReference>
<evidence type="ECO:0000313" key="12">
    <source>
        <dbReference type="Proteomes" id="UP000019335"/>
    </source>
</evidence>
<dbReference type="CDD" id="cd00187">
    <property type="entry name" value="TOP4c"/>
    <property type="match status" value="1"/>
</dbReference>
<evidence type="ECO:0000313" key="11">
    <source>
        <dbReference type="EMBL" id="EWM24288.1"/>
    </source>
</evidence>
<feature type="coiled-coil region" evidence="8">
    <location>
        <begin position="569"/>
        <end position="596"/>
    </location>
</feature>
<organism evidence="11 12">
    <name type="scientific">Nannochloropsis gaditana</name>
    <dbReference type="NCBI Taxonomy" id="72520"/>
    <lineage>
        <taxon>Eukaryota</taxon>
        <taxon>Sar</taxon>
        <taxon>Stramenopiles</taxon>
        <taxon>Ochrophyta</taxon>
        <taxon>Eustigmatophyceae</taxon>
        <taxon>Eustigmatales</taxon>
        <taxon>Monodopsidaceae</taxon>
        <taxon>Nannochloropsis</taxon>
    </lineage>
</organism>
<dbReference type="FunFam" id="1.10.268.10:FF:000001">
    <property type="entry name" value="DNA gyrase subunit A"/>
    <property type="match status" value="1"/>
</dbReference>
<protein>
    <recommendedName>
        <fullName evidence="3">DNA topoisomerase (ATP-hydrolyzing)</fullName>
        <ecNumber evidence="3">5.6.2.2</ecNumber>
    </recommendedName>
</protein>
<dbReference type="GO" id="GO:0006265">
    <property type="term" value="P:DNA topological change"/>
    <property type="evidence" value="ECO:0007669"/>
    <property type="project" value="UniProtKB-UniRule"/>
</dbReference>
<dbReference type="Proteomes" id="UP000019335">
    <property type="component" value="Chromosome 14"/>
</dbReference>
<dbReference type="SUPFAM" id="SSF56719">
    <property type="entry name" value="Type II DNA topoisomerase"/>
    <property type="match status" value="1"/>
</dbReference>
<dbReference type="InterPro" id="IPR013758">
    <property type="entry name" value="Topo_IIA_A/C_ab"/>
</dbReference>
<dbReference type="InterPro" id="IPR013760">
    <property type="entry name" value="Topo_IIA-like_dom_sf"/>
</dbReference>
<accession>W7TLA9</accession>
<dbReference type="NCBIfam" id="NF004043">
    <property type="entry name" value="PRK05560.1"/>
    <property type="match status" value="1"/>
</dbReference>
<gene>
    <name evidence="11" type="ORF">Naga_100020g46</name>
</gene>
<dbReference type="EC" id="5.6.2.2" evidence="3"/>
<evidence type="ECO:0000256" key="3">
    <source>
        <dbReference type="ARBA" id="ARBA00012895"/>
    </source>
</evidence>
<dbReference type="InterPro" id="IPR050220">
    <property type="entry name" value="Type_II_DNA_Topoisomerases"/>
</dbReference>
<dbReference type="SMART" id="SM00434">
    <property type="entry name" value="TOP4c"/>
    <property type="match status" value="1"/>
</dbReference>
<evidence type="ECO:0000256" key="7">
    <source>
        <dbReference type="PROSITE-ProRule" id="PRU01384"/>
    </source>
</evidence>
<dbReference type="Pfam" id="PF00521">
    <property type="entry name" value="DNA_topoisoIV"/>
    <property type="match status" value="1"/>
</dbReference>
<dbReference type="Gene3D" id="1.10.268.10">
    <property type="entry name" value="Topoisomerase, domain 3"/>
    <property type="match status" value="1"/>
</dbReference>
<evidence type="ECO:0000256" key="4">
    <source>
        <dbReference type="ARBA" id="ARBA00023029"/>
    </source>
</evidence>
<dbReference type="NCBIfam" id="NF004044">
    <property type="entry name" value="PRK05561.1"/>
    <property type="match status" value="1"/>
</dbReference>
<dbReference type="OrthoDB" id="734at2759"/>
<comment type="similarity">
    <text evidence="2">Belongs to the type II topoisomerase GyrA/ParC subunit family.</text>
</comment>
<feature type="domain" description="Topo IIA-type catalytic" evidence="10">
    <location>
        <begin position="158"/>
        <end position="631"/>
    </location>
</feature>
<dbReference type="InterPro" id="IPR006691">
    <property type="entry name" value="GyrA/parC_rep"/>
</dbReference>
<evidence type="ECO:0000256" key="8">
    <source>
        <dbReference type="SAM" id="Coils"/>
    </source>
</evidence>
<proteinExistence type="inferred from homology"/>
<reference evidence="11 12" key="1">
    <citation type="journal article" date="2014" name="Mol. Plant">
        <title>Chromosome Scale Genome Assembly and Transcriptome Profiling of Nannochloropsis gaditana in Nitrogen Depletion.</title>
        <authorList>
            <person name="Corteggiani Carpinelli E."/>
            <person name="Telatin A."/>
            <person name="Vitulo N."/>
            <person name="Forcato C."/>
            <person name="D'Angelo M."/>
            <person name="Schiavon R."/>
            <person name="Vezzi A."/>
            <person name="Giacometti G.M."/>
            <person name="Morosinotto T."/>
            <person name="Valle G."/>
        </authorList>
    </citation>
    <scope>NUCLEOTIDE SEQUENCE [LARGE SCALE GENOMIC DNA]</scope>
    <source>
        <strain evidence="11 12">B-31</strain>
    </source>
</reference>
<keyword evidence="8" id="KW-0175">Coiled coil</keyword>
<evidence type="ECO:0000256" key="5">
    <source>
        <dbReference type="ARBA" id="ARBA00023125"/>
    </source>
</evidence>
<feature type="region of interest" description="Disordered" evidence="9">
    <location>
        <begin position="57"/>
        <end position="127"/>
    </location>
</feature>
<comment type="catalytic activity">
    <reaction evidence="1 7">
        <text>ATP-dependent breakage, passage and rejoining of double-stranded DNA.</text>
        <dbReference type="EC" id="5.6.2.2"/>
    </reaction>
</comment>